<gene>
    <name evidence="2" type="ORF">HINF_LOCUS62947</name>
    <name evidence="3" type="ORF">HINF_LOCUS9327</name>
</gene>
<evidence type="ECO:0000313" key="3">
    <source>
        <dbReference type="EMBL" id="CAL5986278.1"/>
    </source>
</evidence>
<accession>A0AA86RNW6</accession>
<dbReference type="EMBL" id="CATOUU010001169">
    <property type="protein sequence ID" value="CAI9975302.1"/>
    <property type="molecule type" value="Genomic_DNA"/>
</dbReference>
<feature type="coiled-coil region" evidence="1">
    <location>
        <begin position="41"/>
        <end position="75"/>
    </location>
</feature>
<dbReference type="EMBL" id="CAXDID020000020">
    <property type="protein sequence ID" value="CAL5986278.1"/>
    <property type="molecule type" value="Genomic_DNA"/>
</dbReference>
<proteinExistence type="predicted"/>
<reference evidence="3 4" key="2">
    <citation type="submission" date="2024-07" db="EMBL/GenBank/DDBJ databases">
        <authorList>
            <person name="Akdeniz Z."/>
        </authorList>
    </citation>
    <scope>NUCLEOTIDE SEQUENCE [LARGE SCALE GENOMIC DNA]</scope>
</reference>
<comment type="caution">
    <text evidence="2">The sequence shown here is derived from an EMBL/GenBank/DDBJ whole genome shotgun (WGS) entry which is preliminary data.</text>
</comment>
<keyword evidence="4" id="KW-1185">Reference proteome</keyword>
<dbReference type="Proteomes" id="UP001642409">
    <property type="component" value="Unassembled WGS sequence"/>
</dbReference>
<evidence type="ECO:0000313" key="2">
    <source>
        <dbReference type="EMBL" id="CAI9975302.1"/>
    </source>
</evidence>
<evidence type="ECO:0000313" key="4">
    <source>
        <dbReference type="Proteomes" id="UP001642409"/>
    </source>
</evidence>
<dbReference type="AlphaFoldDB" id="A0AA86RNW6"/>
<protein>
    <submittedName>
        <fullName evidence="3">Hypothetical_protein</fullName>
    </submittedName>
</protein>
<sequence>MNYQHKYVRYQYHHTLSVSWKHFQRPIVLICKQKLISLCFKHRYIAKNVDLQNENQSLQNNLSTLKDQIEKLNISEYQKRIDSQNKELKDKDKYITMLKNELVSINVNQLQGQQIEKVLNLLKKTIDVSE</sequence>
<keyword evidence="1" id="KW-0175">Coiled coil</keyword>
<evidence type="ECO:0000256" key="1">
    <source>
        <dbReference type="SAM" id="Coils"/>
    </source>
</evidence>
<organism evidence="2">
    <name type="scientific">Hexamita inflata</name>
    <dbReference type="NCBI Taxonomy" id="28002"/>
    <lineage>
        <taxon>Eukaryota</taxon>
        <taxon>Metamonada</taxon>
        <taxon>Diplomonadida</taxon>
        <taxon>Hexamitidae</taxon>
        <taxon>Hexamitinae</taxon>
        <taxon>Hexamita</taxon>
    </lineage>
</organism>
<name>A0AA86RNW6_9EUKA</name>
<reference evidence="2" key="1">
    <citation type="submission" date="2023-06" db="EMBL/GenBank/DDBJ databases">
        <authorList>
            <person name="Kurt Z."/>
        </authorList>
    </citation>
    <scope>NUCLEOTIDE SEQUENCE</scope>
</reference>